<accession>F3PQ64</accession>
<name>F3PQ64_9BACE</name>
<gene>
    <name evidence="2" type="ORF">HMPREF9446_00855</name>
</gene>
<dbReference type="Gene3D" id="2.30.42.10">
    <property type="match status" value="1"/>
</dbReference>
<sequence>MKARNILIFILGVLIAPICLTSCGEDRWAAYAGQTRTDRWIDDTMRVWYYWNEEIPNSKNLNYFQEPFTFYASLLSQKDGKGSSHYSTIDSLANVTRSIPYTDYSYGFQFTTNRVENNDTALYAHVLYVASGSPAAAIRLERGDWIMEMNGEPITSKNYEKLYGSSAMELTVGYYDAVNDTIVAYKEPRSIAAARTVNDNPVYYKNVYTKGNKRVGYLVYNHFSSGATGNSNEYDDDLRSASQYFAGQQVNELILDLRYNNGGLLSCAELMCALLAPASQLGQELGFLEFNSRFTPREVSFTLDANLIQSGANLNLNTLYILTSSQTASASEMVINCLKPLMEKVVIIGGTTEGKNVGSRAFSNPELMITMSPIVCKIYNSEGKSDYEKGFTPDLAINENNDLARFLPFGDPNELMLYTALGVIDGSIAIPEKKTSSLQTSVLSNSIERRRSHAVIINQE</sequence>
<dbReference type="EMBL" id="AFBN01000013">
    <property type="protein sequence ID" value="EGF59105.1"/>
    <property type="molecule type" value="Genomic_DNA"/>
</dbReference>
<dbReference type="Gene3D" id="3.30.750.170">
    <property type="match status" value="1"/>
</dbReference>
<dbReference type="eggNOG" id="COG0793">
    <property type="taxonomic scope" value="Bacteria"/>
</dbReference>
<dbReference type="PANTHER" id="PTHR32060:SF30">
    <property type="entry name" value="CARBOXY-TERMINAL PROCESSING PROTEASE CTPA"/>
    <property type="match status" value="1"/>
</dbReference>
<dbReference type="PROSITE" id="PS50106">
    <property type="entry name" value="PDZ"/>
    <property type="match status" value="1"/>
</dbReference>
<dbReference type="GO" id="GO:0007165">
    <property type="term" value="P:signal transduction"/>
    <property type="evidence" value="ECO:0007669"/>
    <property type="project" value="TreeGrafter"/>
</dbReference>
<dbReference type="CDD" id="cd07561">
    <property type="entry name" value="Peptidase_S41_CPP_like"/>
    <property type="match status" value="1"/>
</dbReference>
<dbReference type="InterPro" id="IPR029045">
    <property type="entry name" value="ClpP/crotonase-like_dom_sf"/>
</dbReference>
<comment type="caution">
    <text evidence="2">The sequence shown here is derived from an EMBL/GenBank/DDBJ whole genome shotgun (WGS) entry which is preliminary data.</text>
</comment>
<proteinExistence type="predicted"/>
<dbReference type="InterPro" id="IPR036034">
    <property type="entry name" value="PDZ_sf"/>
</dbReference>
<dbReference type="AlphaFoldDB" id="F3PQ64"/>
<dbReference type="InterPro" id="IPR005151">
    <property type="entry name" value="Tail-specific_protease"/>
</dbReference>
<feature type="domain" description="PDZ" evidence="1">
    <location>
        <begin position="92"/>
        <end position="161"/>
    </location>
</feature>
<dbReference type="GO" id="GO:0008236">
    <property type="term" value="F:serine-type peptidase activity"/>
    <property type="evidence" value="ECO:0007669"/>
    <property type="project" value="InterPro"/>
</dbReference>
<dbReference type="InterPro" id="IPR001478">
    <property type="entry name" value="PDZ"/>
</dbReference>
<evidence type="ECO:0000313" key="2">
    <source>
        <dbReference type="EMBL" id="EGF59105.1"/>
    </source>
</evidence>
<evidence type="ECO:0000313" key="3">
    <source>
        <dbReference type="Proteomes" id="UP000003416"/>
    </source>
</evidence>
<dbReference type="PANTHER" id="PTHR32060">
    <property type="entry name" value="TAIL-SPECIFIC PROTEASE"/>
    <property type="match status" value="1"/>
</dbReference>
<dbReference type="Gene3D" id="3.90.226.10">
    <property type="entry name" value="2-enoyl-CoA Hydratase, Chain A, domain 1"/>
    <property type="match status" value="1"/>
</dbReference>
<dbReference type="RefSeq" id="WP_009124098.1">
    <property type="nucleotide sequence ID" value="NZ_GL882614.1"/>
</dbReference>
<keyword evidence="3" id="KW-1185">Reference proteome</keyword>
<protein>
    <submittedName>
        <fullName evidence="2">Peptidase, S41 family</fullName>
    </submittedName>
</protein>
<dbReference type="STRING" id="763034.HMPREF9446_00855"/>
<evidence type="ECO:0000259" key="1">
    <source>
        <dbReference type="PROSITE" id="PS50106"/>
    </source>
</evidence>
<dbReference type="GO" id="GO:0030288">
    <property type="term" value="C:outer membrane-bounded periplasmic space"/>
    <property type="evidence" value="ECO:0007669"/>
    <property type="project" value="TreeGrafter"/>
</dbReference>
<dbReference type="HOGENOM" id="CLU_031949_0_1_10"/>
<dbReference type="SMART" id="SM00245">
    <property type="entry name" value="TSPc"/>
    <property type="match status" value="1"/>
</dbReference>
<dbReference type="GO" id="GO:0004175">
    <property type="term" value="F:endopeptidase activity"/>
    <property type="evidence" value="ECO:0007669"/>
    <property type="project" value="TreeGrafter"/>
</dbReference>
<dbReference type="GO" id="GO:0006508">
    <property type="term" value="P:proteolysis"/>
    <property type="evidence" value="ECO:0007669"/>
    <property type="project" value="InterPro"/>
</dbReference>
<dbReference type="SUPFAM" id="SSF52096">
    <property type="entry name" value="ClpP/crotonase"/>
    <property type="match status" value="1"/>
</dbReference>
<reference evidence="2 3" key="1">
    <citation type="submission" date="2011-02" db="EMBL/GenBank/DDBJ databases">
        <authorList>
            <person name="Weinstock G."/>
            <person name="Sodergren E."/>
            <person name="Clifton S."/>
            <person name="Fulton L."/>
            <person name="Fulton B."/>
            <person name="Courtney L."/>
            <person name="Fronick C."/>
            <person name="Harrison M."/>
            <person name="Strong C."/>
            <person name="Farmer C."/>
            <person name="Delahaunty K."/>
            <person name="Markovic C."/>
            <person name="Hall O."/>
            <person name="Minx P."/>
            <person name="Tomlinson C."/>
            <person name="Mitreva M."/>
            <person name="Hou S."/>
            <person name="Chen J."/>
            <person name="Wollam A."/>
            <person name="Pepin K.H."/>
            <person name="Johnson M."/>
            <person name="Bhonagiri V."/>
            <person name="Zhang X."/>
            <person name="Suruliraj S."/>
            <person name="Warren W."/>
            <person name="Chinwalla A."/>
            <person name="Mardis E.R."/>
            <person name="Wilson R.K."/>
        </authorList>
    </citation>
    <scope>NUCLEOTIDE SEQUENCE [LARGE SCALE GENOMIC DNA]</scope>
    <source>
        <strain evidence="2 3">YIT 12057</strain>
    </source>
</reference>
<dbReference type="Pfam" id="PF18294">
    <property type="entry name" value="Pept_S41_N"/>
    <property type="match status" value="1"/>
</dbReference>
<dbReference type="Proteomes" id="UP000003416">
    <property type="component" value="Unassembled WGS sequence"/>
</dbReference>
<dbReference type="InterPro" id="IPR041613">
    <property type="entry name" value="Pept_S41_N"/>
</dbReference>
<dbReference type="GeneID" id="86048607"/>
<organism evidence="2 3">
    <name type="scientific">Bacteroides fluxus YIT 12057</name>
    <dbReference type="NCBI Taxonomy" id="763034"/>
    <lineage>
        <taxon>Bacteria</taxon>
        <taxon>Pseudomonadati</taxon>
        <taxon>Bacteroidota</taxon>
        <taxon>Bacteroidia</taxon>
        <taxon>Bacteroidales</taxon>
        <taxon>Bacteroidaceae</taxon>
        <taxon>Bacteroides</taxon>
    </lineage>
</organism>
<dbReference type="Pfam" id="PF03572">
    <property type="entry name" value="Peptidase_S41"/>
    <property type="match status" value="1"/>
</dbReference>
<dbReference type="SUPFAM" id="SSF50156">
    <property type="entry name" value="PDZ domain-like"/>
    <property type="match status" value="1"/>
</dbReference>